<dbReference type="EMBL" id="BSDZ01000014">
    <property type="protein sequence ID" value="GLI62894.1"/>
    <property type="molecule type" value="Genomic_DNA"/>
</dbReference>
<organism evidence="3 4">
    <name type="scientific">Volvox africanus</name>
    <dbReference type="NCBI Taxonomy" id="51714"/>
    <lineage>
        <taxon>Eukaryota</taxon>
        <taxon>Viridiplantae</taxon>
        <taxon>Chlorophyta</taxon>
        <taxon>core chlorophytes</taxon>
        <taxon>Chlorophyceae</taxon>
        <taxon>CS clade</taxon>
        <taxon>Chlamydomonadales</taxon>
        <taxon>Volvocaceae</taxon>
        <taxon>Volvox</taxon>
    </lineage>
</organism>
<evidence type="ECO:0008006" key="5">
    <source>
        <dbReference type="Google" id="ProtNLM"/>
    </source>
</evidence>
<dbReference type="InterPro" id="IPR032675">
    <property type="entry name" value="LRR_dom_sf"/>
</dbReference>
<comment type="subcellular location">
    <subcellularLocation>
        <location evidence="1">Cytoplasm</location>
        <location evidence="1">Cytoskeleton</location>
        <location evidence="1">Cilium axoneme</location>
    </subcellularLocation>
</comment>
<feature type="region of interest" description="Disordered" evidence="2">
    <location>
        <begin position="223"/>
        <end position="248"/>
    </location>
</feature>
<gene>
    <name evidence="3" type="primary">VRM001</name>
    <name evidence="3" type="ORF">VaNZ11_005711</name>
</gene>
<evidence type="ECO:0000256" key="2">
    <source>
        <dbReference type="SAM" id="MobiDB-lite"/>
    </source>
</evidence>
<evidence type="ECO:0000256" key="1">
    <source>
        <dbReference type="ARBA" id="ARBA00004430"/>
    </source>
</evidence>
<dbReference type="Gene3D" id="3.80.10.10">
    <property type="entry name" value="Ribonuclease Inhibitor"/>
    <property type="match status" value="1"/>
</dbReference>
<evidence type="ECO:0000313" key="4">
    <source>
        <dbReference type="Proteomes" id="UP001165090"/>
    </source>
</evidence>
<protein>
    <recommendedName>
        <fullName evidence="5">F-box domain-containing protein</fullName>
    </recommendedName>
</protein>
<comment type="caution">
    <text evidence="3">The sequence shown here is derived from an EMBL/GenBank/DDBJ whole genome shotgun (WGS) entry which is preliminary data.</text>
</comment>
<sequence length="1253" mass="133091">MPPNEPSSLQQLPSNILSLLCELLPRASRRCLAACCRQLRDTILRCCTSRLSLRLGPLQLSAQSVLRLLQAAGGTGSSLQLLEVIFCQCSCGGPNAADLSALAASIPYLSQLQVLMLRCGQKSRKCGHSNACDAVGGSETPFDASIGGRHVDLRRNTEHRPDVPGASDAAYIMEFKPSYCARSGVLDMSSQPLQREQLVLAWARFVDGLESGCIGSAGAAALPSPQLASPSVPPGTCRRESSPGSSSKGILHVALEPSVFPPCWPPQPQAGAEDKGSVAVLTLPYAWLRFLQRTRSHLRFSLIGDGIVGSIFHSKADSTESNSECEYGTDGPGVNIGGHGWHRWLFEDGGLLEDDINDKHEHSGSVLSAVASTNNGTNAKPDVIGHFLSSLPLTYMLVHAPEQLCALSALQDGLDRLAAFFSVSPTPAQVSPLSCSLKRSPHKLLSLPVRWLPPLRTPELSPAHVSVRAGALPARHEQGFVEGTVCGSSYNNSDELFCDGASRIHWLGPRPVHVPLGLTGHSVTPVIPQTPLKGEKAGWCGGVDGTTGDTASALPRLMPPAQTPYSPCTGDLLLHPPGPYSQQQPSPPPPLSLLLSAMPRLPNLRVLELSVAYKHGNGQGPAVSIVDDHSGGARSLSAEQIITADVVQLLVARAPQLHYLRLATAVPPSPAALEALKHLPYLSHLDIRRPSATAALLGSWPAATLRQPSLLQPPPPPWRSRCQGAAVVKLRNHQPPGPRGISLVHAQALATCPRLRHLSLEWLGDPGLPWSGCIDVATTSASGNLIPFGEASPRSSPVASATAVDIVGTGIKSLRVVGCLLLRACPPLGLMFPALRHLALSKLPSLEATWRLILTLPNLSFLELRDPWPLRHELRLMGKCLTAAAASLQRLHVGELHDEYSIATAVKAVAQLWPVGRSPPLPGNGREDSTLHKEGRRVLSLGLARKGLWPSSESYRGRAAKSSSPIGGAPGGMISAGTGSCNSCRRRRSGANDGVPSDDAVTTLKCEVMARALARCGAETLALVVNKDQDAEDDRDVGKEKGLAAVGGTAVDVANFLEAEGAAATRCNCVTDVYRSHTVGLSSNPSWPVSRSIGLCVECSNGVAAGRRSEAYHELTGPESLLPIMASTLPFMPYLHILELKGFRSLTAHAVSNMVRVMCHDGRITREDSKGNTNFDRSCNRDCGGYGMHGNCDYSVSKSGGGQKIRQWRLELDCCGCSKCGVCGCSEAAVAAQAHVLQAVQEYGRNRLDVVFR</sequence>
<name>A0ABQ5RZI6_9CHLO</name>
<evidence type="ECO:0000313" key="3">
    <source>
        <dbReference type="EMBL" id="GLI62894.1"/>
    </source>
</evidence>
<dbReference type="Proteomes" id="UP001165090">
    <property type="component" value="Unassembled WGS sequence"/>
</dbReference>
<accession>A0ABQ5RZI6</accession>
<dbReference type="SUPFAM" id="SSF52047">
    <property type="entry name" value="RNI-like"/>
    <property type="match status" value="1"/>
</dbReference>
<proteinExistence type="predicted"/>
<keyword evidence="4" id="KW-1185">Reference proteome</keyword>
<reference evidence="3 4" key="1">
    <citation type="journal article" date="2023" name="IScience">
        <title>Expanded male sex-determining region conserved during the evolution of homothallism in the green alga Volvox.</title>
        <authorList>
            <person name="Yamamoto K."/>
            <person name="Matsuzaki R."/>
            <person name="Mahakham W."/>
            <person name="Heman W."/>
            <person name="Sekimoto H."/>
            <person name="Kawachi M."/>
            <person name="Minakuchi Y."/>
            <person name="Toyoda A."/>
            <person name="Nozaki H."/>
        </authorList>
    </citation>
    <scope>NUCLEOTIDE SEQUENCE [LARGE SCALE GENOMIC DNA]</scope>
    <source>
        <strain evidence="3 4">NIES-4468</strain>
    </source>
</reference>